<dbReference type="SUPFAM" id="SSF51735">
    <property type="entry name" value="NAD(P)-binding Rossmann-fold domains"/>
    <property type="match status" value="1"/>
</dbReference>
<accession>A0A3B8G5N8</accession>
<feature type="domain" description="NAD-dependent epimerase/dehydratase" evidence="1">
    <location>
        <begin position="19"/>
        <end position="177"/>
    </location>
</feature>
<organism evidence="2">
    <name type="scientific">Streptomyces sp. SoC090715LN-16</name>
    <dbReference type="NCBI Taxonomy" id="1898658"/>
    <lineage>
        <taxon>Bacteria</taxon>
        <taxon>Bacillati</taxon>
        <taxon>Actinomycetota</taxon>
        <taxon>Actinomycetes</taxon>
        <taxon>Kitasatosporales</taxon>
        <taxon>Streptomycetaceae</taxon>
        <taxon>Streptomyces</taxon>
    </lineage>
</organism>
<sequence>MEIVGSGFLARHLAPLTEAHDEVVAFAAGPSSTRATDAAEFDREAAALYAWVRRCRADGRLLLYFSTASASMYGGAEGPGREDGPVLPGSAFGRHKLAMEGVLKASAPRHLILRLGHAAGPGQRPHQLVPALVRQVVAGRVLIQRGACRDLIAVAHAVGLVERLLSAGVVNDVVNVASGTAVSVEEIVTHLEGRIGVRARREYVRAAGPQTPVSVDRLRRLLGGGEGVPPFPGDYYRTVLDACLTADSGSPVGVEPNPDRGGHRP</sequence>
<reference evidence="2" key="1">
    <citation type="journal article" date="2018" name="ACS Chem. Biol.">
        <title>Discovery of an Antibacterial Isoindolinone-Containing Tetracyclic Polyketide by Cryptic Gene Activation and Characterization of Its Biosynthetic Gene Cluster.</title>
        <authorList>
            <person name="Thong W.L."/>
            <person name="Shin-ya K."/>
            <person name="Nishiyama M."/>
            <person name="Kuzuyama T."/>
        </authorList>
    </citation>
    <scope>NUCLEOTIDE SEQUENCE</scope>
    <source>
        <strain evidence="2">SoC090715LN-16</strain>
    </source>
</reference>
<dbReference type="InterPro" id="IPR036291">
    <property type="entry name" value="NAD(P)-bd_dom_sf"/>
</dbReference>
<proteinExistence type="predicted"/>
<evidence type="ECO:0000313" key="2">
    <source>
        <dbReference type="EMBL" id="BBE36477.1"/>
    </source>
</evidence>
<gene>
    <name evidence="2" type="primary">idmB29</name>
</gene>
<dbReference type="Pfam" id="PF01370">
    <property type="entry name" value="Epimerase"/>
    <property type="match status" value="1"/>
</dbReference>
<dbReference type="AlphaFoldDB" id="A0A3B8G5N8"/>
<dbReference type="InterPro" id="IPR001509">
    <property type="entry name" value="Epimerase_deHydtase"/>
</dbReference>
<dbReference type="EMBL" id="LC386909">
    <property type="protein sequence ID" value="BBE36477.1"/>
    <property type="molecule type" value="Genomic_DNA"/>
</dbReference>
<name>A0A3B8G5N8_9ACTN</name>
<evidence type="ECO:0000259" key="1">
    <source>
        <dbReference type="Pfam" id="PF01370"/>
    </source>
</evidence>
<protein>
    <submittedName>
        <fullName evidence="2">dTDP-4-ketoreductase</fullName>
    </submittedName>
</protein>
<dbReference type="Gene3D" id="3.40.50.720">
    <property type="entry name" value="NAD(P)-binding Rossmann-like Domain"/>
    <property type="match status" value="1"/>
</dbReference>